<protein>
    <submittedName>
        <fullName evidence="2">Uncharacterized protein</fullName>
    </submittedName>
</protein>
<name>A0A1I7UB63_9PELO</name>
<dbReference type="Proteomes" id="UP000095282">
    <property type="component" value="Unplaced"/>
</dbReference>
<evidence type="ECO:0000313" key="2">
    <source>
        <dbReference type="WBParaSite" id="Csp11.Scaffold629.g7568.t1"/>
    </source>
</evidence>
<evidence type="ECO:0000313" key="1">
    <source>
        <dbReference type="Proteomes" id="UP000095282"/>
    </source>
</evidence>
<dbReference type="WBParaSite" id="Csp11.Scaffold629.g7568.t1">
    <property type="protein sequence ID" value="Csp11.Scaffold629.g7568.t1"/>
    <property type="gene ID" value="Csp11.Scaffold629.g7568"/>
</dbReference>
<dbReference type="AlphaFoldDB" id="A0A1I7UB63"/>
<organism evidence="1 2">
    <name type="scientific">Caenorhabditis tropicalis</name>
    <dbReference type="NCBI Taxonomy" id="1561998"/>
    <lineage>
        <taxon>Eukaryota</taxon>
        <taxon>Metazoa</taxon>
        <taxon>Ecdysozoa</taxon>
        <taxon>Nematoda</taxon>
        <taxon>Chromadorea</taxon>
        <taxon>Rhabditida</taxon>
        <taxon>Rhabditina</taxon>
        <taxon>Rhabditomorpha</taxon>
        <taxon>Rhabditoidea</taxon>
        <taxon>Rhabditidae</taxon>
        <taxon>Peloderinae</taxon>
        <taxon>Caenorhabditis</taxon>
    </lineage>
</organism>
<keyword evidence="1" id="KW-1185">Reference proteome</keyword>
<sequence>MYVIAHSNDGYGCWCGVLSRILDMWNMKEGEKTDEECSPLPYVNMNIFDVNNQQAVNLYELQTEMNISLISSFSTVILN</sequence>
<proteinExistence type="predicted"/>
<reference evidence="2" key="1">
    <citation type="submission" date="2016-11" db="UniProtKB">
        <authorList>
            <consortium name="WormBaseParasite"/>
        </authorList>
    </citation>
    <scope>IDENTIFICATION</scope>
</reference>
<accession>A0A1I7UB63</accession>